<comment type="subcellular location">
    <subcellularLocation>
        <location evidence="1">Cell membrane</location>
        <topology evidence="1">Peripheral membrane protein</topology>
    </subcellularLocation>
</comment>
<gene>
    <name evidence="11" type="ordered locus">CMS0335</name>
</gene>
<keyword evidence="3" id="KW-1003">Cell membrane</keyword>
<dbReference type="PROSITE" id="PS00211">
    <property type="entry name" value="ABC_TRANSPORTER_1"/>
    <property type="match status" value="1"/>
</dbReference>
<dbReference type="GO" id="GO:0005886">
    <property type="term" value="C:plasma membrane"/>
    <property type="evidence" value="ECO:0007669"/>
    <property type="project" value="UniProtKB-SubCell"/>
</dbReference>
<evidence type="ECO:0000256" key="5">
    <source>
        <dbReference type="ARBA" id="ARBA00022741"/>
    </source>
</evidence>
<dbReference type="PANTHER" id="PTHR42771:SF2">
    <property type="entry name" value="IRON(3+)-HYDROXAMATE IMPORT ATP-BINDING PROTEIN FHUC"/>
    <property type="match status" value="1"/>
</dbReference>
<dbReference type="Pfam" id="PF00005">
    <property type="entry name" value="ABC_tran"/>
    <property type="match status" value="1"/>
</dbReference>
<evidence type="ECO:0000256" key="3">
    <source>
        <dbReference type="ARBA" id="ARBA00022475"/>
    </source>
</evidence>
<protein>
    <submittedName>
        <fullName evidence="11">ABC-transport protein, ATP-binding component</fullName>
    </submittedName>
</protein>
<dbReference type="InterPro" id="IPR051535">
    <property type="entry name" value="Siderophore_ABC-ATPase"/>
</dbReference>
<dbReference type="AlphaFoldDB" id="B0RBQ5"/>
<dbReference type="InterPro" id="IPR003439">
    <property type="entry name" value="ABC_transporter-like_ATP-bd"/>
</dbReference>
<name>B0RBQ5_CLASE</name>
<dbReference type="PROSITE" id="PS50893">
    <property type="entry name" value="ABC_TRANSPORTER_2"/>
    <property type="match status" value="1"/>
</dbReference>
<evidence type="ECO:0000256" key="2">
    <source>
        <dbReference type="ARBA" id="ARBA00022448"/>
    </source>
</evidence>
<dbReference type="CDD" id="cd03214">
    <property type="entry name" value="ABC_Iron-Siderophores_B12_Hemin"/>
    <property type="match status" value="1"/>
</dbReference>
<proteinExistence type="predicted"/>
<evidence type="ECO:0000256" key="1">
    <source>
        <dbReference type="ARBA" id="ARBA00004202"/>
    </source>
</evidence>
<evidence type="ECO:0000313" key="12">
    <source>
        <dbReference type="Proteomes" id="UP000001318"/>
    </source>
</evidence>
<evidence type="ECO:0000313" key="11">
    <source>
        <dbReference type="EMBL" id="CAQ00456.1"/>
    </source>
</evidence>
<dbReference type="FunFam" id="3.40.50.300:FF:000134">
    <property type="entry name" value="Iron-enterobactin ABC transporter ATP-binding protein"/>
    <property type="match status" value="1"/>
</dbReference>
<keyword evidence="6 11" id="KW-0067">ATP-binding</keyword>
<keyword evidence="8" id="KW-0406">Ion transport</keyword>
<dbReference type="Gene3D" id="3.40.50.300">
    <property type="entry name" value="P-loop containing nucleotide triphosphate hydrolases"/>
    <property type="match status" value="1"/>
</dbReference>
<keyword evidence="4" id="KW-0410">Iron transport</keyword>
<evidence type="ECO:0000256" key="4">
    <source>
        <dbReference type="ARBA" id="ARBA00022496"/>
    </source>
</evidence>
<dbReference type="GO" id="GO:0005524">
    <property type="term" value="F:ATP binding"/>
    <property type="evidence" value="ECO:0007669"/>
    <property type="project" value="UniProtKB-KW"/>
</dbReference>
<keyword evidence="9" id="KW-0472">Membrane</keyword>
<dbReference type="GO" id="GO:0006826">
    <property type="term" value="P:iron ion transport"/>
    <property type="evidence" value="ECO:0007669"/>
    <property type="project" value="UniProtKB-KW"/>
</dbReference>
<dbReference type="GO" id="GO:0016887">
    <property type="term" value="F:ATP hydrolysis activity"/>
    <property type="evidence" value="ECO:0007669"/>
    <property type="project" value="InterPro"/>
</dbReference>
<keyword evidence="7" id="KW-0408">Iron</keyword>
<keyword evidence="2" id="KW-0813">Transport</keyword>
<evidence type="ECO:0000259" key="10">
    <source>
        <dbReference type="PROSITE" id="PS50893"/>
    </source>
</evidence>
<dbReference type="STRING" id="31964.CMS0335"/>
<dbReference type="SMART" id="SM00382">
    <property type="entry name" value="AAA"/>
    <property type="match status" value="1"/>
</dbReference>
<organism evidence="11 12">
    <name type="scientific">Clavibacter sepedonicus</name>
    <name type="common">Clavibacter michiganensis subsp. sepedonicus</name>
    <dbReference type="NCBI Taxonomy" id="31964"/>
    <lineage>
        <taxon>Bacteria</taxon>
        <taxon>Bacillati</taxon>
        <taxon>Actinomycetota</taxon>
        <taxon>Actinomycetes</taxon>
        <taxon>Micrococcales</taxon>
        <taxon>Microbacteriaceae</taxon>
        <taxon>Clavibacter</taxon>
    </lineage>
</organism>
<evidence type="ECO:0000256" key="8">
    <source>
        <dbReference type="ARBA" id="ARBA00023065"/>
    </source>
</evidence>
<accession>B0RBQ5</accession>
<evidence type="ECO:0000256" key="6">
    <source>
        <dbReference type="ARBA" id="ARBA00022840"/>
    </source>
</evidence>
<dbReference type="eggNOG" id="COG1120">
    <property type="taxonomic scope" value="Bacteria"/>
</dbReference>
<dbReference type="HOGENOM" id="CLU_000604_1_11_11"/>
<keyword evidence="12" id="KW-1185">Reference proteome</keyword>
<dbReference type="PANTHER" id="PTHR42771">
    <property type="entry name" value="IRON(3+)-HYDROXAMATE IMPORT ATP-BINDING PROTEIN FHUC"/>
    <property type="match status" value="1"/>
</dbReference>
<reference evidence="11 12" key="1">
    <citation type="journal article" date="2008" name="J. Bacteriol.">
        <title>Genome of the actinomycete plant pathogen Clavibacter michiganensis subsp. sepedonicus suggests recent niche adaptation.</title>
        <authorList>
            <person name="Bentley S.D."/>
            <person name="Corton C."/>
            <person name="Brown S.E."/>
            <person name="Barron A."/>
            <person name="Clark L."/>
            <person name="Doggett J."/>
            <person name="Harris B."/>
            <person name="Ormond D."/>
            <person name="Quail M.A."/>
            <person name="May G."/>
            <person name="Francis D."/>
            <person name="Knudson D."/>
            <person name="Parkhill J."/>
            <person name="Ishimaru C.A."/>
        </authorList>
    </citation>
    <scope>NUCLEOTIDE SEQUENCE [LARGE SCALE GENOMIC DNA]</scope>
    <source>
        <strain evidence="12">ATCC 33113 / DSM 20744 / JCM 9667 / LMG 2889 / ICMP 2535 / C-1</strain>
    </source>
</reference>
<evidence type="ECO:0000256" key="7">
    <source>
        <dbReference type="ARBA" id="ARBA00023004"/>
    </source>
</evidence>
<dbReference type="KEGG" id="cms:CMS0335"/>
<dbReference type="InterPro" id="IPR003593">
    <property type="entry name" value="AAA+_ATPase"/>
</dbReference>
<dbReference type="EMBL" id="AM849034">
    <property type="protein sequence ID" value="CAQ00456.1"/>
    <property type="molecule type" value="Genomic_DNA"/>
</dbReference>
<keyword evidence="5" id="KW-0547">Nucleotide-binding</keyword>
<evidence type="ECO:0000256" key="9">
    <source>
        <dbReference type="ARBA" id="ARBA00023136"/>
    </source>
</evidence>
<dbReference type="InterPro" id="IPR017871">
    <property type="entry name" value="ABC_transporter-like_CS"/>
</dbReference>
<feature type="domain" description="ABC transporter" evidence="10">
    <location>
        <begin position="35"/>
        <end position="281"/>
    </location>
</feature>
<dbReference type="InterPro" id="IPR027417">
    <property type="entry name" value="P-loop_NTPase"/>
</dbReference>
<dbReference type="SUPFAM" id="SSF52540">
    <property type="entry name" value="P-loop containing nucleoside triphosphate hydrolases"/>
    <property type="match status" value="1"/>
</dbReference>
<sequence>MRLTSPIVTSLASTAPIARAGNRDPVPGSPAASALEARDITVAYGDTEVVHGAGLEIRPGCVTALVGPNGSGKSTLLRTMARLQAARSGSLVLREESTGGAGEHESDALDLSLRRFARRVALLTQGRPTPGGLSVRDVVEFGRYPHRGRFGGADPEGRAAVDRALDLTGLAALADRGVDQLSGGQLQRVWLASCLAQETGVLLLDEPTTYLDLRYQVELLDLVRDLADDASIAVGVVLHDLDQAAALADTVALLSDGRIVKTGTPSEVLTPDLLTEVYGIPVEVHADPTTGSLRTRAVARHHHRNERLHP</sequence>
<dbReference type="Proteomes" id="UP000001318">
    <property type="component" value="Chromosome"/>
</dbReference>